<keyword evidence="1" id="KW-0812">Transmembrane</keyword>
<keyword evidence="5" id="KW-1185">Reference proteome</keyword>
<dbReference type="Gene3D" id="3.10.20.90">
    <property type="entry name" value="Phosphatidylinositol 3-kinase Catalytic Subunit, Chain A, domain 1"/>
    <property type="match status" value="1"/>
</dbReference>
<dbReference type="PANTHER" id="PTHR21115">
    <property type="entry name" value="GH06117P-RELATED"/>
    <property type="match status" value="1"/>
</dbReference>
<proteinExistence type="predicted"/>
<feature type="domain" description="Fas-associated factor 1/2-like UAS" evidence="3">
    <location>
        <begin position="126"/>
        <end position="251"/>
    </location>
</feature>
<gene>
    <name evidence="4" type="ORF">PSYICH_LOCUS9998</name>
</gene>
<protein>
    <recommendedName>
        <fullName evidence="6">DUF4781 domain-containing protein</fullName>
    </recommendedName>
</protein>
<feature type="transmembrane region" description="Helical" evidence="1">
    <location>
        <begin position="540"/>
        <end position="561"/>
    </location>
</feature>
<evidence type="ECO:0000313" key="4">
    <source>
        <dbReference type="EMBL" id="CAH1109691.1"/>
    </source>
</evidence>
<feature type="domain" description="DUF4781" evidence="2">
    <location>
        <begin position="387"/>
        <end position="690"/>
    </location>
</feature>
<accession>A0A9P0D4F9</accession>
<evidence type="ECO:0000313" key="5">
    <source>
        <dbReference type="Proteomes" id="UP001153636"/>
    </source>
</evidence>
<dbReference type="InterPro" id="IPR049483">
    <property type="entry name" value="FAF1_2-like_UAS"/>
</dbReference>
<evidence type="ECO:0000256" key="1">
    <source>
        <dbReference type="SAM" id="Phobius"/>
    </source>
</evidence>
<evidence type="ECO:0000259" key="2">
    <source>
        <dbReference type="Pfam" id="PF16013"/>
    </source>
</evidence>
<dbReference type="InterPro" id="IPR031962">
    <property type="entry name" value="DUF4781"/>
</dbReference>
<dbReference type="Pfam" id="PF21021">
    <property type="entry name" value="FAF1"/>
    <property type="match status" value="1"/>
</dbReference>
<dbReference type="Proteomes" id="UP001153636">
    <property type="component" value="Chromosome 4"/>
</dbReference>
<reference evidence="4" key="1">
    <citation type="submission" date="2022-01" db="EMBL/GenBank/DDBJ databases">
        <authorList>
            <person name="King R."/>
        </authorList>
    </citation>
    <scope>NUCLEOTIDE SEQUENCE</scope>
</reference>
<dbReference type="PANTHER" id="PTHR21115:SF0">
    <property type="entry name" value="GH06117P-RELATED"/>
    <property type="match status" value="1"/>
</dbReference>
<dbReference type="Pfam" id="PF16013">
    <property type="entry name" value="DUF4781"/>
    <property type="match status" value="1"/>
</dbReference>
<dbReference type="Gene3D" id="3.40.30.10">
    <property type="entry name" value="Glutaredoxin"/>
    <property type="match status" value="1"/>
</dbReference>
<organism evidence="4 5">
    <name type="scientific">Psylliodes chrysocephalus</name>
    <dbReference type="NCBI Taxonomy" id="3402493"/>
    <lineage>
        <taxon>Eukaryota</taxon>
        <taxon>Metazoa</taxon>
        <taxon>Ecdysozoa</taxon>
        <taxon>Arthropoda</taxon>
        <taxon>Hexapoda</taxon>
        <taxon>Insecta</taxon>
        <taxon>Pterygota</taxon>
        <taxon>Neoptera</taxon>
        <taxon>Endopterygota</taxon>
        <taxon>Coleoptera</taxon>
        <taxon>Polyphaga</taxon>
        <taxon>Cucujiformia</taxon>
        <taxon>Chrysomeloidea</taxon>
        <taxon>Chrysomelidae</taxon>
        <taxon>Galerucinae</taxon>
        <taxon>Alticini</taxon>
        <taxon>Psylliodes</taxon>
    </lineage>
</organism>
<evidence type="ECO:0008006" key="6">
    <source>
        <dbReference type="Google" id="ProtNLM"/>
    </source>
</evidence>
<keyword evidence="1" id="KW-1133">Transmembrane helix</keyword>
<dbReference type="OrthoDB" id="6512497at2759"/>
<name>A0A9P0D4F9_9CUCU</name>
<dbReference type="AlphaFoldDB" id="A0A9P0D4F9"/>
<keyword evidence="1" id="KW-0472">Membrane</keyword>
<evidence type="ECO:0000259" key="3">
    <source>
        <dbReference type="Pfam" id="PF21021"/>
    </source>
</evidence>
<dbReference type="EMBL" id="OV651816">
    <property type="protein sequence ID" value="CAH1109691.1"/>
    <property type="molecule type" value="Genomic_DNA"/>
</dbReference>
<sequence length="956" mass="107721">MEYEETISFAVLYQLDEYNKIEKFELYEYDTVELLKIKIHGVFDIPPHAQIIGGWMKHPEDDQTILQVCSHLNRINYLTLSKLGGISHTIDFDDTHFKIKDTDSMEIRATQSCFEQICTYTSTSNIKFNIVSLNDAISTALRAPPQSRKVVLLYLHNSESPFSSRFLKMLNEENISNILKQSFFFVGWDVKNKNYHNSLCQALIDQDMPHLCNFVETKMCIGIIIQNIHGQIKTQGVVVEGTDESELMTYLNNSHNWLNADSKDASEDEKDAQVEMDSKAFQKLMADRLGDRDFTCYAFDQHEYLKRNIGFSLFGPPLDEKGYDDKCKKRIESLYQVIIKNAAEISEYKDQIELSTLFNCTEPLSDDKNSRKKKNPNYNPNTDILPIPIFVLRKCRGSDNPCRIFIDDVGRKYENWKAYIENNKLGKCVMVLPKNGRYRVDGDEVELETYYSPACGIVKNILKVADIASTVGSVGSGSVMLAAGAATITTIAVAPAALITAGVVGAGAGVYALGRSISNLVDRVKHEESLSFANSEARGIYFNLLAGSVGFVGAGATMAVSQLAANGVNIGRGVGLAVNTIGVANIGVSGASIINSSYDVLDQWFNENQTPSLLTLVQLSSSILFFGNAVYNFKTCQMIVDETQTRVIQDYTESLRSNRHRKTFNKMFKETVRQNDSNLVRGRADVIKTIRNIPNKDDVFAVLTRNNRMMNEKGVKFYASEGGISLNGHSINTNEFIIMNKQEASAFLSNLPLKTDISAVDQTRFINSFSLNNLPMTNVQHFAEYALRLIGTFGINIQGMLLQIVQDILPIVIEFLGSLMNEIFPENSAGTGVLHIVMEYFGGKAIEFLKNFETWRKTGSHFYYDKDFADLPTNKTERYTWIFVKLVNLCFSKGRLNQLELLDIIKYTEKSILNEIVDYEKKKEENKRRDDHSPKRPQEIKCTVCSGYYFQSGSKA</sequence>